<dbReference type="EMBL" id="JAGTTM010000004">
    <property type="protein sequence ID" value="MCC2030067.1"/>
    <property type="molecule type" value="Genomic_DNA"/>
</dbReference>
<dbReference type="InterPro" id="IPR000868">
    <property type="entry name" value="Isochorismatase-like_dom"/>
</dbReference>
<proteinExistence type="predicted"/>
<organism evidence="2 3">
    <name type="scientific">Microbacterium tenebrionis</name>
    <dbReference type="NCBI Taxonomy" id="2830665"/>
    <lineage>
        <taxon>Bacteria</taxon>
        <taxon>Bacillati</taxon>
        <taxon>Actinomycetota</taxon>
        <taxon>Actinomycetes</taxon>
        <taxon>Micrococcales</taxon>
        <taxon>Microbacteriaceae</taxon>
        <taxon>Microbacterium</taxon>
    </lineage>
</organism>
<evidence type="ECO:0000259" key="1">
    <source>
        <dbReference type="Pfam" id="PF00857"/>
    </source>
</evidence>
<dbReference type="InterPro" id="IPR036380">
    <property type="entry name" value="Isochorismatase-like_sf"/>
</dbReference>
<accession>A0A9X1LQ64</accession>
<evidence type="ECO:0000313" key="2">
    <source>
        <dbReference type="EMBL" id="MCC2030067.1"/>
    </source>
</evidence>
<dbReference type="SUPFAM" id="SSF52499">
    <property type="entry name" value="Isochorismatase-like hydrolases"/>
    <property type="match status" value="1"/>
</dbReference>
<evidence type="ECO:0000313" key="3">
    <source>
        <dbReference type="Proteomes" id="UP001139289"/>
    </source>
</evidence>
<dbReference type="Pfam" id="PF00857">
    <property type="entry name" value="Isochorismatase"/>
    <property type="match status" value="1"/>
</dbReference>
<dbReference type="AlphaFoldDB" id="A0A9X1LQ64"/>
<gene>
    <name evidence="2" type="ORF">KEC56_11175</name>
</gene>
<name>A0A9X1LQ64_9MICO</name>
<dbReference type="RefSeq" id="WP_227531021.1">
    <property type="nucleotide sequence ID" value="NZ_JAGTTM010000004.1"/>
</dbReference>
<dbReference type="Proteomes" id="UP001139289">
    <property type="component" value="Unassembled WGS sequence"/>
</dbReference>
<reference evidence="2" key="1">
    <citation type="submission" date="2021-04" db="EMBL/GenBank/DDBJ databases">
        <title>Microbacterium tenobrionis sp. nov. and Microbacterium allomyrinae sp. nov., isolated from larvae of Tenobrio molitor and Allomyrina dichotoma, respectively.</title>
        <authorList>
            <person name="Lee S.D."/>
        </authorList>
    </citation>
    <scope>NUCLEOTIDE SEQUENCE</scope>
    <source>
        <strain evidence="2">YMB-B2</strain>
    </source>
</reference>
<sequence>MLANLCVESYLRDLIENGFEVIVVSDAVGAPNRPELGDDLAATTTNFGFIANDVITTAEAVRRLPE</sequence>
<keyword evidence="3" id="KW-1185">Reference proteome</keyword>
<dbReference type="Gene3D" id="3.40.50.850">
    <property type="entry name" value="Isochorismatase-like"/>
    <property type="match status" value="1"/>
</dbReference>
<comment type="caution">
    <text evidence="2">The sequence shown here is derived from an EMBL/GenBank/DDBJ whole genome shotgun (WGS) entry which is preliminary data.</text>
</comment>
<protein>
    <submittedName>
        <fullName evidence="2">Isochorismatase family protein</fullName>
    </submittedName>
</protein>
<feature type="domain" description="Isochorismatase-like" evidence="1">
    <location>
        <begin position="2"/>
        <end position="35"/>
    </location>
</feature>